<reference evidence="3 4" key="1">
    <citation type="submission" date="2024-05" db="EMBL/GenBank/DDBJ databases">
        <title>Long read based assembly of the Candida bracarensis genome reveals expanded adhesin content.</title>
        <authorList>
            <person name="Marcet-Houben M."/>
            <person name="Ksiezopolska E."/>
            <person name="Gabaldon T."/>
        </authorList>
    </citation>
    <scope>NUCLEOTIDE SEQUENCE [LARGE SCALE GENOMIC DNA]</scope>
    <source>
        <strain evidence="3 4">CBM6</strain>
    </source>
</reference>
<feature type="region of interest" description="Disordered" evidence="1">
    <location>
        <begin position="28"/>
        <end position="51"/>
    </location>
</feature>
<evidence type="ECO:0000313" key="3">
    <source>
        <dbReference type="EMBL" id="KAL3234442.1"/>
    </source>
</evidence>
<dbReference type="Gene3D" id="2.60.40.2440">
    <property type="entry name" value="Carbohydrate binding type-21 domain"/>
    <property type="match status" value="1"/>
</dbReference>
<dbReference type="PROSITE" id="PS51159">
    <property type="entry name" value="CBM21"/>
    <property type="match status" value="1"/>
</dbReference>
<dbReference type="InterPro" id="IPR050782">
    <property type="entry name" value="PP1_regulatory_subunit_3"/>
</dbReference>
<dbReference type="Proteomes" id="UP001623330">
    <property type="component" value="Unassembled WGS sequence"/>
</dbReference>
<comment type="caution">
    <text evidence="3">The sequence shown here is derived from an EMBL/GenBank/DDBJ whole genome shotgun (WGS) entry which is preliminary data.</text>
</comment>
<feature type="compositionally biased region" description="Polar residues" evidence="1">
    <location>
        <begin position="550"/>
        <end position="566"/>
    </location>
</feature>
<feature type="compositionally biased region" description="Acidic residues" evidence="1">
    <location>
        <begin position="93"/>
        <end position="109"/>
    </location>
</feature>
<feature type="compositionally biased region" description="Low complexity" evidence="1">
    <location>
        <begin position="32"/>
        <end position="45"/>
    </location>
</feature>
<sequence>MVHSKTLKSVSLKNVRFAPELTTVKKFDSDSEPISISSSNQSSPEFMPSEAQDLVPEYTLPPILFNLPKHGLKKKGLRYADANNLYVRDDEVEIGIEDDEDEDEDEDDYEGLRDRDMSGEVGDDEDIGPDVDSFDIVDCKIVDTNLVPFTKKYQLNKYKYDQYKDVSTIEKMIMNYLNGNNIKLHSLTRKSNKLHGLLYVNNLNFEKFIELKFSFNGWKDMHYTTATYKKSITERIDEFKFCIDLMALKYILKSKNLIYCESQNREDYTYCHLNMELCCRYDVNNETYYDNNNYKNYKFSLVIVTAPNYILRPQLSKSSSEPSLYKRNVPTQDKPANLKSNFQNDFLTTTTLSHNLNFNNNSYSRRFSDDTDYYNTSPLKHLYHNDTTLIKPARVNEVLGSNSRWNPGNPDYDAGFLETHSYNFINKPITTNYSSAAAYIPNTINEFAFNDELIESSKLKSKILPDTEASNNISFQFLGDSNSKESNENIGKIDERKNMHTNATDISTILNASNYQPDSPSMNGYVTLGEVSDFTSNPNNSSETLVIANSRSQSASNSGLEDSTGTFKGDDEYSQYTADNSSNSNDVSPSETPSSELASILNSGNSQDNSSISEDVDFVSNDNGNDSPNGFANKDEVNDVFNKMNNNQLDYQSILNSYCFYEPRRESYNSTCYDGDDCKNNDDVGNSMQTKFVNDKQTHISSDN</sequence>
<evidence type="ECO:0000313" key="4">
    <source>
        <dbReference type="Proteomes" id="UP001623330"/>
    </source>
</evidence>
<proteinExistence type="predicted"/>
<feature type="compositionally biased region" description="Basic and acidic residues" evidence="1">
    <location>
        <begin position="482"/>
        <end position="498"/>
    </location>
</feature>
<feature type="region of interest" description="Disordered" evidence="1">
    <location>
        <begin position="93"/>
        <end position="125"/>
    </location>
</feature>
<dbReference type="InterPro" id="IPR005036">
    <property type="entry name" value="CBM21_dom"/>
</dbReference>
<dbReference type="EMBL" id="JBEVYD010000003">
    <property type="protein sequence ID" value="KAL3234442.1"/>
    <property type="molecule type" value="Genomic_DNA"/>
</dbReference>
<dbReference type="InterPro" id="IPR038175">
    <property type="entry name" value="CBM21_dom_sf"/>
</dbReference>
<dbReference type="Pfam" id="PF03370">
    <property type="entry name" value="CBM_21"/>
    <property type="match status" value="1"/>
</dbReference>
<evidence type="ECO:0000256" key="1">
    <source>
        <dbReference type="SAM" id="MobiDB-lite"/>
    </source>
</evidence>
<feature type="compositionally biased region" description="Polar residues" evidence="1">
    <location>
        <begin position="586"/>
        <end position="613"/>
    </location>
</feature>
<dbReference type="PANTHER" id="PTHR12307">
    <property type="entry name" value="PROTEIN PHOSPHATASE 1 REGULATORY SUBUNIT"/>
    <property type="match status" value="1"/>
</dbReference>
<feature type="compositionally biased region" description="Polar residues" evidence="1">
    <location>
        <begin position="620"/>
        <end position="630"/>
    </location>
</feature>
<feature type="region of interest" description="Disordered" evidence="1">
    <location>
        <begin position="480"/>
        <end position="499"/>
    </location>
</feature>
<dbReference type="PANTHER" id="PTHR12307:SF51">
    <property type="entry name" value="SERINE_THREONINE-PROTEIN PHOSPHATASE 1 REGULATORY SUBUNIT GAC1-RELATED"/>
    <property type="match status" value="1"/>
</dbReference>
<organism evidence="3 4">
    <name type="scientific">Nakaseomyces bracarensis</name>
    <dbReference type="NCBI Taxonomy" id="273131"/>
    <lineage>
        <taxon>Eukaryota</taxon>
        <taxon>Fungi</taxon>
        <taxon>Dikarya</taxon>
        <taxon>Ascomycota</taxon>
        <taxon>Saccharomycotina</taxon>
        <taxon>Saccharomycetes</taxon>
        <taxon>Saccharomycetales</taxon>
        <taxon>Saccharomycetaceae</taxon>
        <taxon>Nakaseomyces</taxon>
    </lineage>
</organism>
<gene>
    <name evidence="3" type="ORF">RNJ44_03204</name>
</gene>
<evidence type="ECO:0000259" key="2">
    <source>
        <dbReference type="PROSITE" id="PS51159"/>
    </source>
</evidence>
<keyword evidence="4" id="KW-1185">Reference proteome</keyword>
<accession>A0ABR4NZ31</accession>
<feature type="domain" description="CBM21" evidence="2">
    <location>
        <begin position="174"/>
        <end position="300"/>
    </location>
</feature>
<name>A0ABR4NZ31_9SACH</name>
<protein>
    <submittedName>
        <fullName evidence="3">Serine/threonine-protein phosphatase 1 regulatory subunit GAC1</fullName>
    </submittedName>
</protein>
<feature type="region of interest" description="Disordered" evidence="1">
    <location>
        <begin position="550"/>
        <end position="635"/>
    </location>
</feature>